<dbReference type="SMART" id="SM00184">
    <property type="entry name" value="RING"/>
    <property type="match status" value="1"/>
</dbReference>
<proteinExistence type="predicted"/>
<keyword evidence="12" id="KW-1185">Reference proteome</keyword>
<evidence type="ECO:0000256" key="2">
    <source>
        <dbReference type="ARBA" id="ARBA00022723"/>
    </source>
</evidence>
<dbReference type="PANTHER" id="PTHR11685">
    <property type="entry name" value="RBR FAMILY RING FINGER AND IBR DOMAIN-CONTAINING"/>
    <property type="match status" value="1"/>
</dbReference>
<feature type="compositionally biased region" description="Polar residues" evidence="8">
    <location>
        <begin position="298"/>
        <end position="321"/>
    </location>
</feature>
<keyword evidence="2" id="KW-0479">Metal-binding</keyword>
<keyword evidence="3" id="KW-0677">Repeat</keyword>
<dbReference type="InterPro" id="IPR017907">
    <property type="entry name" value="Znf_RING_CS"/>
</dbReference>
<dbReference type="GO" id="GO:0004842">
    <property type="term" value="F:ubiquitin-protein transferase activity"/>
    <property type="evidence" value="ECO:0007669"/>
    <property type="project" value="InterPro"/>
</dbReference>
<evidence type="ECO:0000256" key="7">
    <source>
        <dbReference type="PROSITE-ProRule" id="PRU00175"/>
    </source>
</evidence>
<dbReference type="InterPro" id="IPR013083">
    <property type="entry name" value="Znf_RING/FYVE/PHD"/>
</dbReference>
<keyword evidence="6" id="KW-0862">Zinc</keyword>
<evidence type="ECO:0000256" key="4">
    <source>
        <dbReference type="ARBA" id="ARBA00022771"/>
    </source>
</evidence>
<organism evidence="11 12">
    <name type="scientific">Mycena indigotica</name>
    <dbReference type="NCBI Taxonomy" id="2126181"/>
    <lineage>
        <taxon>Eukaryota</taxon>
        <taxon>Fungi</taxon>
        <taxon>Dikarya</taxon>
        <taxon>Basidiomycota</taxon>
        <taxon>Agaricomycotina</taxon>
        <taxon>Agaricomycetes</taxon>
        <taxon>Agaricomycetidae</taxon>
        <taxon>Agaricales</taxon>
        <taxon>Marasmiineae</taxon>
        <taxon>Mycenaceae</taxon>
        <taxon>Mycena</taxon>
    </lineage>
</organism>
<evidence type="ECO:0000259" key="10">
    <source>
        <dbReference type="PROSITE" id="PS51873"/>
    </source>
</evidence>
<dbReference type="GeneID" id="59343042"/>
<evidence type="ECO:0000256" key="5">
    <source>
        <dbReference type="ARBA" id="ARBA00022786"/>
    </source>
</evidence>
<dbReference type="RefSeq" id="XP_037223411.1">
    <property type="nucleotide sequence ID" value="XM_037360526.1"/>
</dbReference>
<evidence type="ECO:0000259" key="9">
    <source>
        <dbReference type="PROSITE" id="PS50089"/>
    </source>
</evidence>
<feature type="region of interest" description="Disordered" evidence="8">
    <location>
        <begin position="273"/>
        <end position="338"/>
    </location>
</feature>
<dbReference type="OrthoDB" id="1431934at2759"/>
<dbReference type="Gene3D" id="3.30.40.10">
    <property type="entry name" value="Zinc/RING finger domain, C3HC4 (zinc finger)"/>
    <property type="match status" value="1"/>
</dbReference>
<feature type="domain" description="RING-type" evidence="9">
    <location>
        <begin position="400"/>
        <end position="447"/>
    </location>
</feature>
<dbReference type="PROSITE" id="PS00518">
    <property type="entry name" value="ZF_RING_1"/>
    <property type="match status" value="1"/>
</dbReference>
<dbReference type="GO" id="GO:0008270">
    <property type="term" value="F:zinc ion binding"/>
    <property type="evidence" value="ECO:0007669"/>
    <property type="project" value="UniProtKB-KW"/>
</dbReference>
<keyword evidence="4 7" id="KW-0863">Zinc-finger</keyword>
<dbReference type="SUPFAM" id="SSF57850">
    <property type="entry name" value="RING/U-box"/>
    <property type="match status" value="2"/>
</dbReference>
<name>A0A8H6WB86_9AGAR</name>
<evidence type="ECO:0000256" key="8">
    <source>
        <dbReference type="SAM" id="MobiDB-lite"/>
    </source>
</evidence>
<feature type="domain" description="RING-type" evidence="10">
    <location>
        <begin position="396"/>
        <end position="596"/>
    </location>
</feature>
<gene>
    <name evidence="11" type="ORF">MIND_00368800</name>
</gene>
<dbReference type="InterPro" id="IPR031127">
    <property type="entry name" value="E3_UB_ligase_RBR"/>
</dbReference>
<dbReference type="InterPro" id="IPR001841">
    <property type="entry name" value="Znf_RING"/>
</dbReference>
<dbReference type="Proteomes" id="UP000636479">
    <property type="component" value="Unassembled WGS sequence"/>
</dbReference>
<evidence type="ECO:0000313" key="11">
    <source>
        <dbReference type="EMBL" id="KAF7309961.1"/>
    </source>
</evidence>
<evidence type="ECO:0000256" key="3">
    <source>
        <dbReference type="ARBA" id="ARBA00022737"/>
    </source>
</evidence>
<dbReference type="AlphaFoldDB" id="A0A8H6WB86"/>
<dbReference type="CDD" id="cd22584">
    <property type="entry name" value="Rcat_RBR_unk"/>
    <property type="match status" value="1"/>
</dbReference>
<keyword evidence="1" id="KW-0808">Transferase</keyword>
<protein>
    <submittedName>
        <fullName evidence="11">RING-type domain-containing protein</fullName>
    </submittedName>
</protein>
<dbReference type="GO" id="GO:0016567">
    <property type="term" value="P:protein ubiquitination"/>
    <property type="evidence" value="ECO:0007669"/>
    <property type="project" value="InterPro"/>
</dbReference>
<dbReference type="InterPro" id="IPR044066">
    <property type="entry name" value="TRIAD_supradom"/>
</dbReference>
<evidence type="ECO:0000313" key="12">
    <source>
        <dbReference type="Proteomes" id="UP000636479"/>
    </source>
</evidence>
<keyword evidence="5" id="KW-0833">Ubl conjugation pathway</keyword>
<evidence type="ECO:0000256" key="1">
    <source>
        <dbReference type="ARBA" id="ARBA00022679"/>
    </source>
</evidence>
<evidence type="ECO:0000256" key="6">
    <source>
        <dbReference type="ARBA" id="ARBA00022833"/>
    </source>
</evidence>
<feature type="region of interest" description="Disordered" evidence="8">
    <location>
        <begin position="360"/>
        <end position="390"/>
    </location>
</feature>
<dbReference type="PROSITE" id="PS51873">
    <property type="entry name" value="TRIAD"/>
    <property type="match status" value="1"/>
</dbReference>
<reference evidence="11" key="1">
    <citation type="submission" date="2020-05" db="EMBL/GenBank/DDBJ databases">
        <title>Mycena genomes resolve the evolution of fungal bioluminescence.</title>
        <authorList>
            <person name="Tsai I.J."/>
        </authorList>
    </citation>
    <scope>NUCLEOTIDE SEQUENCE</scope>
    <source>
        <strain evidence="11">171206Taipei</strain>
    </source>
</reference>
<dbReference type="Gene3D" id="1.20.120.1750">
    <property type="match status" value="1"/>
</dbReference>
<sequence>METDTDLDAIISNETVVISHPGSSQYRTGGVAACGLASLNFVRVVFSRVEAGITGRQLLADLLSLETSAEIISICSEWRSNEHLEVEEIAQLPLFEHALELDLSGTFGVPSFDRFLRMYKSLEADPRQHIAVVITRPPEIVACTKLVIESNATESKTVFITFDSHPRPDHPDGAGYVVNSSPEAAANFLSTLLAVDEGLLADADLQWQAQLLASFSGHLFAPKAGPVNTLTGMTKALMNSSLSTLRKQAEVNRLHSRIEKLMRDREFLLTQLDNARTREVETNQEQMQPTPSPARASSHVSPPSWDTSATVQQRARASPVTNDFVESASGRHPETSTPELSDFLLAQQMQMRLDMASIVEYDSSPSPPRRESSGSTQRRHSNIRRPQDARQSIRRRTFRCPLCLEDAPEDDVALLSNCPHQLCRTCANSYVTTKIADKMYPILCPVCAADPATRNPGVLTDELAQMLGLTDAEYRALEQLQMAPLSISIDCRKCKRSVPVDRAEYNATETIQEVTPGGPQHSCDGTKELQRLVARRGWKHCPTCKTLIQKSEGCDHITCPGPGCNTHFCYFCGRLIVRSVFAGEINMAVAYHTMRCQQRSMPWRF</sequence>
<dbReference type="EMBL" id="JACAZF010000003">
    <property type="protein sequence ID" value="KAF7309961.1"/>
    <property type="molecule type" value="Genomic_DNA"/>
</dbReference>
<dbReference type="PROSITE" id="PS50089">
    <property type="entry name" value="ZF_RING_2"/>
    <property type="match status" value="1"/>
</dbReference>
<comment type="caution">
    <text evidence="11">The sequence shown here is derived from an EMBL/GenBank/DDBJ whole genome shotgun (WGS) entry which is preliminary data.</text>
</comment>
<accession>A0A8H6WB86</accession>